<protein>
    <submittedName>
        <fullName evidence="2">LITAF domain-containing protein</fullName>
    </submittedName>
</protein>
<accession>A0AC55CPA8</accession>
<evidence type="ECO:0000313" key="2">
    <source>
        <dbReference type="RefSeq" id="XP_045141987.1"/>
    </source>
</evidence>
<dbReference type="RefSeq" id="XP_045141987.1">
    <property type="nucleotide sequence ID" value="XM_045286052.1"/>
</dbReference>
<reference evidence="2" key="1">
    <citation type="submission" date="2025-08" db="UniProtKB">
        <authorList>
            <consortium name="RefSeq"/>
        </authorList>
    </citation>
    <scope>IDENTIFICATION</scope>
</reference>
<dbReference type="Proteomes" id="UP000694863">
    <property type="component" value="Unplaced"/>
</dbReference>
<name>A0AC55CPA8_ECHTE</name>
<keyword evidence="1" id="KW-1185">Reference proteome</keyword>
<organism evidence="1 2">
    <name type="scientific">Echinops telfairi</name>
    <name type="common">Lesser hedgehog tenrec</name>
    <dbReference type="NCBI Taxonomy" id="9371"/>
    <lineage>
        <taxon>Eukaryota</taxon>
        <taxon>Metazoa</taxon>
        <taxon>Chordata</taxon>
        <taxon>Craniata</taxon>
        <taxon>Vertebrata</taxon>
        <taxon>Euteleostomi</taxon>
        <taxon>Mammalia</taxon>
        <taxon>Eutheria</taxon>
        <taxon>Afrotheria</taxon>
        <taxon>Tenrecidae</taxon>
        <taxon>Tenrecinae</taxon>
        <taxon>Echinops</taxon>
    </lineage>
</organism>
<evidence type="ECO:0000313" key="1">
    <source>
        <dbReference type="Proteomes" id="UP000694863"/>
    </source>
</evidence>
<proteinExistence type="predicted"/>
<sequence length="94" mass="10798">MANDYMEVNEIFVTSFPRRVSNIPIKTTCPYCGNNIITVTSYVPGIITWLMCTGLFLFGCVIGCCLIPFCIDSLMDVRHSCPVCRHELYYFRRL</sequence>
<gene>
    <name evidence="2" type="primary">LITAFD</name>
</gene>